<dbReference type="SUPFAM" id="SSF57716">
    <property type="entry name" value="Glucocorticoid receptor-like (DNA-binding domain)"/>
    <property type="match status" value="1"/>
</dbReference>
<feature type="region of interest" description="Disordered" evidence="8">
    <location>
        <begin position="1"/>
        <end position="22"/>
    </location>
</feature>
<feature type="compositionally biased region" description="Basic and acidic residues" evidence="8">
    <location>
        <begin position="1"/>
        <end position="14"/>
    </location>
</feature>
<feature type="compositionally biased region" description="Acidic residues" evidence="8">
    <location>
        <begin position="264"/>
        <end position="283"/>
    </location>
</feature>
<feature type="domain" description="C2H2-type" evidence="9">
    <location>
        <begin position="607"/>
        <end position="634"/>
    </location>
</feature>
<protein>
    <recommendedName>
        <fullName evidence="9">C2H2-type domain-containing protein</fullName>
    </recommendedName>
</protein>
<evidence type="ECO:0000256" key="4">
    <source>
        <dbReference type="ARBA" id="ARBA00022771"/>
    </source>
</evidence>
<dbReference type="OMA" id="KHETLEY"/>
<dbReference type="EMBL" id="KE524944">
    <property type="protein sequence ID" value="KFB38371.1"/>
    <property type="molecule type" value="Genomic_DNA"/>
</dbReference>
<dbReference type="Pfam" id="PF07776">
    <property type="entry name" value="zf-AD"/>
    <property type="match status" value="1"/>
</dbReference>
<dbReference type="InterPro" id="IPR013087">
    <property type="entry name" value="Znf_C2H2_type"/>
</dbReference>
<evidence type="ECO:0000256" key="3">
    <source>
        <dbReference type="ARBA" id="ARBA00022737"/>
    </source>
</evidence>
<keyword evidence="12" id="KW-1185">Reference proteome</keyword>
<organism evidence="10">
    <name type="scientific">Anopheles sinensis</name>
    <name type="common">Mosquito</name>
    <dbReference type="NCBI Taxonomy" id="74873"/>
    <lineage>
        <taxon>Eukaryota</taxon>
        <taxon>Metazoa</taxon>
        <taxon>Ecdysozoa</taxon>
        <taxon>Arthropoda</taxon>
        <taxon>Hexapoda</taxon>
        <taxon>Insecta</taxon>
        <taxon>Pterygota</taxon>
        <taxon>Neoptera</taxon>
        <taxon>Endopterygota</taxon>
        <taxon>Diptera</taxon>
        <taxon>Nematocera</taxon>
        <taxon>Culicoidea</taxon>
        <taxon>Culicidae</taxon>
        <taxon>Anophelinae</taxon>
        <taxon>Anopheles</taxon>
    </lineage>
</organism>
<dbReference type="GO" id="GO:0000978">
    <property type="term" value="F:RNA polymerase II cis-regulatory region sequence-specific DNA binding"/>
    <property type="evidence" value="ECO:0007669"/>
    <property type="project" value="TreeGrafter"/>
</dbReference>
<evidence type="ECO:0000313" key="12">
    <source>
        <dbReference type="Proteomes" id="UP000030765"/>
    </source>
</evidence>
<proteinExistence type="predicted"/>
<evidence type="ECO:0000256" key="8">
    <source>
        <dbReference type="SAM" id="MobiDB-lite"/>
    </source>
</evidence>
<dbReference type="GO" id="GO:0005634">
    <property type="term" value="C:nucleus"/>
    <property type="evidence" value="ECO:0007669"/>
    <property type="project" value="UniProtKB-SubCell"/>
</dbReference>
<reference evidence="10 12" key="1">
    <citation type="journal article" date="2014" name="BMC Genomics">
        <title>Genome sequence of Anopheles sinensis provides insight into genetics basis of mosquito competence for malaria parasites.</title>
        <authorList>
            <person name="Zhou D."/>
            <person name="Zhang D."/>
            <person name="Ding G."/>
            <person name="Shi L."/>
            <person name="Hou Q."/>
            <person name="Ye Y."/>
            <person name="Xu Y."/>
            <person name="Zhou H."/>
            <person name="Xiong C."/>
            <person name="Li S."/>
            <person name="Yu J."/>
            <person name="Hong S."/>
            <person name="Yu X."/>
            <person name="Zou P."/>
            <person name="Chen C."/>
            <person name="Chang X."/>
            <person name="Wang W."/>
            <person name="Lv Y."/>
            <person name="Sun Y."/>
            <person name="Ma L."/>
            <person name="Shen B."/>
            <person name="Zhu C."/>
        </authorList>
    </citation>
    <scope>NUCLEOTIDE SEQUENCE [LARGE SCALE GENOMIC DNA]</scope>
</reference>
<dbReference type="FunFam" id="3.30.160.60:FF:000744">
    <property type="entry name" value="zinc finger E-box-binding homeobox 1"/>
    <property type="match status" value="1"/>
</dbReference>
<dbReference type="VEuPathDB" id="VectorBase:ASIC005739"/>
<keyword evidence="2" id="KW-0479">Metal-binding</keyword>
<evidence type="ECO:0000259" key="9">
    <source>
        <dbReference type="PROSITE" id="PS50157"/>
    </source>
</evidence>
<evidence type="ECO:0000256" key="7">
    <source>
        <dbReference type="PROSITE-ProRule" id="PRU00042"/>
    </source>
</evidence>
<dbReference type="Pfam" id="PF00096">
    <property type="entry name" value="zf-C2H2"/>
    <property type="match status" value="6"/>
</dbReference>
<dbReference type="VEuPathDB" id="VectorBase:ASIS017213"/>
<feature type="domain" description="C2H2-type" evidence="9">
    <location>
        <begin position="445"/>
        <end position="472"/>
    </location>
</feature>
<gene>
    <name evidence="10" type="ORF">ZHAS_00005739</name>
</gene>
<dbReference type="EMBL" id="ATLV01014129">
    <property type="status" value="NOT_ANNOTATED_CDS"/>
    <property type="molecule type" value="Genomic_DNA"/>
</dbReference>
<keyword evidence="6" id="KW-0539">Nucleus</keyword>
<dbReference type="GO" id="GO:0001228">
    <property type="term" value="F:DNA-binding transcription activator activity, RNA polymerase II-specific"/>
    <property type="evidence" value="ECO:0007669"/>
    <property type="project" value="TreeGrafter"/>
</dbReference>
<dbReference type="PROSITE" id="PS50157">
    <property type="entry name" value="ZINC_FINGER_C2H2_2"/>
    <property type="match status" value="9"/>
</dbReference>
<evidence type="ECO:0000256" key="2">
    <source>
        <dbReference type="ARBA" id="ARBA00022723"/>
    </source>
</evidence>
<name>A0A084VK77_ANOSI</name>
<dbReference type="GO" id="GO:0008270">
    <property type="term" value="F:zinc ion binding"/>
    <property type="evidence" value="ECO:0007669"/>
    <property type="project" value="UniProtKB-KW"/>
</dbReference>
<keyword evidence="4 7" id="KW-0863">Zinc-finger</keyword>
<dbReference type="FunFam" id="3.30.160.60:FF:000100">
    <property type="entry name" value="Zinc finger 45-like"/>
    <property type="match status" value="1"/>
</dbReference>
<feature type="domain" description="C2H2-type" evidence="9">
    <location>
        <begin position="579"/>
        <end position="606"/>
    </location>
</feature>
<dbReference type="InterPro" id="IPR036236">
    <property type="entry name" value="Znf_C2H2_sf"/>
</dbReference>
<evidence type="ECO:0000256" key="5">
    <source>
        <dbReference type="ARBA" id="ARBA00022833"/>
    </source>
</evidence>
<keyword evidence="5" id="KW-0862">Zinc</keyword>
<dbReference type="PANTHER" id="PTHR24376">
    <property type="entry name" value="ZINC FINGER PROTEIN"/>
    <property type="match status" value="1"/>
</dbReference>
<accession>A0A084VK77</accession>
<dbReference type="SUPFAM" id="SSF57667">
    <property type="entry name" value="beta-beta-alpha zinc fingers"/>
    <property type="match status" value="4"/>
</dbReference>
<evidence type="ECO:0000256" key="1">
    <source>
        <dbReference type="ARBA" id="ARBA00004123"/>
    </source>
</evidence>
<sequence length="683" mass="80030">MNTSKERKMPKMEKSPQAVKTESLVEKADGEVTSNSFCRICLLKQPKLKPLLQRIDGVMIPEMLYKLCGRQIEVQDSYPKSVCERCLGLLDRRTVTQLLLERIRFGAIEKYQQSEDNTVNKRLEAVFKRNGKIFTEPPKDVCTAGTMTDSPEVTSVGVNTDPKKETVEADEMDYEIEIEPEDGFIAYSDLGETDSEEQVLEMKIDLLNSQDPSDADERVRKRQAKIAHLQIARRAELQTMRAMARTKESEEDDPFDGMDEQELEEMDNGETDDQSQNDQDYEDSESRQDAEESLEVIDPFRCYICDHLAEGDAQLEEHLESHTLMLPYDCKKCAAEGANLRRFKTVSSLQNHFRSHHFQHRCDVCGRRFQRKSLLVTHREAHEENEYECEECGRKFSHRKTWHNHVQRHMAMRAEVFKCEVCEKVFGNKSRLVRHLQVHTGEKPFACRYCNKGFSDRHQLQCHTEKHIKDEECQCEECGETFPDHRRLDEHRIKQHLRGAELEEFLERKKKPPRRSIKLQNDRCPYAGCDYTAKTYGAMYVHKRTKHLSNIQCDLCNKTFAFMNQLKVHMKLHTGDKPFECEICHRKFRRSFSYREHMEMHKSDNSYDCMICEKSFKRPRYLQAHMLTHTSNRKFTCQVCGSSYKTNGELKKHCRNKHDMELVKDTSSQDGEVTNEVYVVEYV</sequence>
<feature type="domain" description="C2H2-type" evidence="9">
    <location>
        <begin position="551"/>
        <end position="578"/>
    </location>
</feature>
<evidence type="ECO:0000313" key="10">
    <source>
        <dbReference type="EMBL" id="KFB38371.1"/>
    </source>
</evidence>
<dbReference type="STRING" id="74873.A0A084VK77"/>
<dbReference type="AlphaFoldDB" id="A0A084VK77"/>
<evidence type="ECO:0000256" key="6">
    <source>
        <dbReference type="ARBA" id="ARBA00023242"/>
    </source>
</evidence>
<dbReference type="EnsemblMetazoa" id="ASIC005739-RA">
    <property type="protein sequence ID" value="ASIC005739-PA"/>
    <property type="gene ID" value="ASIC005739"/>
</dbReference>
<dbReference type="PROSITE" id="PS00028">
    <property type="entry name" value="ZINC_FINGER_C2H2_1"/>
    <property type="match status" value="9"/>
</dbReference>
<feature type="domain" description="C2H2-type" evidence="9">
    <location>
        <begin position="417"/>
        <end position="444"/>
    </location>
</feature>
<keyword evidence="3" id="KW-0677">Repeat</keyword>
<dbReference type="InterPro" id="IPR012934">
    <property type="entry name" value="Znf_AD"/>
</dbReference>
<feature type="domain" description="C2H2-type" evidence="9">
    <location>
        <begin position="360"/>
        <end position="387"/>
    </location>
</feature>
<feature type="domain" description="C2H2-type" evidence="9">
    <location>
        <begin position="473"/>
        <end position="496"/>
    </location>
</feature>
<reference evidence="11" key="2">
    <citation type="submission" date="2020-05" db="UniProtKB">
        <authorList>
            <consortium name="EnsemblMetazoa"/>
        </authorList>
    </citation>
    <scope>IDENTIFICATION</scope>
</reference>
<evidence type="ECO:0000313" key="11">
    <source>
        <dbReference type="EnsemblMetazoa" id="ASIC005739-PA"/>
    </source>
</evidence>
<dbReference type="VEuPathDB" id="VectorBase:ASIS018086"/>
<comment type="subcellular location">
    <subcellularLocation>
        <location evidence="1">Nucleus</location>
    </subcellularLocation>
</comment>
<feature type="region of interest" description="Disordered" evidence="8">
    <location>
        <begin position="264"/>
        <end position="290"/>
    </location>
</feature>
<dbReference type="PANTHER" id="PTHR24376:SF235">
    <property type="entry name" value="C2H2-TYPE DOMAIN-CONTAINING PROTEIN"/>
    <property type="match status" value="1"/>
</dbReference>
<dbReference type="Gene3D" id="3.30.160.60">
    <property type="entry name" value="Classic Zinc Finger"/>
    <property type="match status" value="8"/>
</dbReference>
<dbReference type="OrthoDB" id="6910977at2759"/>
<feature type="domain" description="C2H2-type" evidence="9">
    <location>
        <begin position="635"/>
        <end position="663"/>
    </location>
</feature>
<dbReference type="SMART" id="SM00355">
    <property type="entry name" value="ZnF_C2H2"/>
    <property type="match status" value="12"/>
</dbReference>
<feature type="domain" description="C2H2-type" evidence="9">
    <location>
        <begin position="387"/>
        <end position="414"/>
    </location>
</feature>
<dbReference type="Proteomes" id="UP000030765">
    <property type="component" value="Unassembled WGS sequence"/>
</dbReference>